<feature type="domain" description="PAZ" evidence="3">
    <location>
        <begin position="245"/>
        <end position="340"/>
    </location>
</feature>
<organism evidence="5 6">
    <name type="scientific">Wallemia ichthyophaga</name>
    <dbReference type="NCBI Taxonomy" id="245174"/>
    <lineage>
        <taxon>Eukaryota</taxon>
        <taxon>Fungi</taxon>
        <taxon>Dikarya</taxon>
        <taxon>Basidiomycota</taxon>
        <taxon>Wallemiomycotina</taxon>
        <taxon>Wallemiomycetes</taxon>
        <taxon>Wallemiales</taxon>
        <taxon>Wallemiaceae</taxon>
        <taxon>Wallemia</taxon>
    </lineage>
</organism>
<dbReference type="Pfam" id="PF16486">
    <property type="entry name" value="ArgoN"/>
    <property type="match status" value="1"/>
</dbReference>
<evidence type="ECO:0000256" key="1">
    <source>
        <dbReference type="RuleBase" id="RU361178"/>
    </source>
</evidence>
<comment type="similarity">
    <text evidence="1">Belongs to the argonaute family.</text>
</comment>
<dbReference type="Pfam" id="PF02170">
    <property type="entry name" value="PAZ"/>
    <property type="match status" value="1"/>
</dbReference>
<dbReference type="EMBL" id="SPOF01000019">
    <property type="protein sequence ID" value="TIB12323.1"/>
    <property type="molecule type" value="Genomic_DNA"/>
</dbReference>
<dbReference type="Pfam" id="PF16487">
    <property type="entry name" value="ArgoMid"/>
    <property type="match status" value="1"/>
</dbReference>
<dbReference type="PROSITE" id="PS50822">
    <property type="entry name" value="PIWI"/>
    <property type="match status" value="1"/>
</dbReference>
<accession>A0A4T0IVJ8</accession>
<dbReference type="InterPro" id="IPR012337">
    <property type="entry name" value="RNaseH-like_sf"/>
</dbReference>
<feature type="domain" description="Piwi" evidence="4">
    <location>
        <begin position="508"/>
        <end position="814"/>
    </location>
</feature>
<comment type="caution">
    <text evidence="5">The sequence shown here is derived from an EMBL/GenBank/DDBJ whole genome shotgun (WGS) entry which is preliminary data.</text>
</comment>
<evidence type="ECO:0000256" key="2">
    <source>
        <dbReference type="SAM" id="MobiDB-lite"/>
    </source>
</evidence>
<gene>
    <name evidence="5" type="ORF">E3P90_02075</name>
</gene>
<evidence type="ECO:0000259" key="3">
    <source>
        <dbReference type="PROSITE" id="PS50821"/>
    </source>
</evidence>
<dbReference type="Proteomes" id="UP000306954">
    <property type="component" value="Unassembled WGS sequence"/>
</dbReference>
<dbReference type="PANTHER" id="PTHR22891">
    <property type="entry name" value="EUKARYOTIC TRANSLATION INITIATION FACTOR 2C"/>
    <property type="match status" value="1"/>
</dbReference>
<protein>
    <recommendedName>
        <fullName evidence="7">Protein argonaute-2</fullName>
    </recommendedName>
</protein>
<sequence>MSQSVQLPAKPKQFISRNQATVTSNLFPMRRFPKDAPPSIYVYDVTIEATKPKVRNWKDNLRAMRFFLANEVNYGSTCAYDGQSLLYSSQPLPFDSEISVWYLTRVIFNLPAESETPIVDKATGEKKGAVNKISLKPVSVISTDIANNSGVNELIAALNTVVRYCATMTHPSTKGIYYPINGRNQKMEFGANLLRSWFTTTRMSANGIILNVDTSVIKLLQDGPLDVVAGELMGMRGQINMTVGPRGRMNNNQRRMLEKKLKKVKVVTNHNKNRPMTFMVQEVSEKNADEFVFEGSDGVAISISEYLMKTYNLRLRYPELPVIGKSRSVFVPMELLNVLPGQIHPEKGMTSGQTSQMMNFCKVKPFQRLQESTDQVTSLSRHNHIMDKFGFEINPKPVECQASIIDPPQLEFDRRLLSPNPQEGEWDRPSQNMRFYAPAKIKSWMLICFGRQEDYRWLGGFLRGLRDMCSKRGMSVPYEPEVVFLRSENARFDEIMADLRHFWDRNPRMDFVLSTCKFEKSNAYRAIKHFCDITVGVPSQFLLSKKASSAKPTYISNLVLKINVKAGGINQTLGTPNPYFAHKDKVICFGVDVTHPAPGSSSAVSIAGIVSNTDQRCSKFVGSELALGAREEIIENLKNVIKRHVKTYSENNGNAIPRHVLYLRDGVSDGQYKEVLQHEKGAIMQAYREITGGRTPVLTFVVGQKRHHVRFAPLRNQPQDRSGNCRSGTIIDHPSVTRADQFEFYAYTHSGLMGTSRPCRYVVLHDDFGFDINTLGQTIYATCFTYQIATRAVSLATPVYYAHKLAERARLHLNDGQSMTESGSRGSGSSANIPGSGPTSLFEPHINIRNLPYFV</sequence>
<dbReference type="Gene3D" id="2.170.260.10">
    <property type="entry name" value="paz domain"/>
    <property type="match status" value="1"/>
</dbReference>
<evidence type="ECO:0008006" key="7">
    <source>
        <dbReference type="Google" id="ProtNLM"/>
    </source>
</evidence>
<dbReference type="InterPro" id="IPR003165">
    <property type="entry name" value="Piwi"/>
</dbReference>
<dbReference type="InterPro" id="IPR032474">
    <property type="entry name" value="Argonaute_N"/>
</dbReference>
<dbReference type="AlphaFoldDB" id="A0A4T0IVJ8"/>
<dbReference type="Gene3D" id="3.30.420.10">
    <property type="entry name" value="Ribonuclease H-like superfamily/Ribonuclease H"/>
    <property type="match status" value="1"/>
</dbReference>
<name>A0A4T0IVJ8_WALIC</name>
<dbReference type="InterPro" id="IPR036397">
    <property type="entry name" value="RNaseH_sf"/>
</dbReference>
<dbReference type="SMART" id="SM00950">
    <property type="entry name" value="Piwi"/>
    <property type="match status" value="1"/>
</dbReference>
<dbReference type="InterPro" id="IPR036085">
    <property type="entry name" value="PAZ_dom_sf"/>
</dbReference>
<dbReference type="InterPro" id="IPR032473">
    <property type="entry name" value="Argonaute_Mid_dom"/>
</dbReference>
<feature type="region of interest" description="Disordered" evidence="2">
    <location>
        <begin position="816"/>
        <end position="838"/>
    </location>
</feature>
<dbReference type="SMART" id="SM00949">
    <property type="entry name" value="PAZ"/>
    <property type="match status" value="1"/>
</dbReference>
<reference evidence="5 6" key="1">
    <citation type="submission" date="2019-03" db="EMBL/GenBank/DDBJ databases">
        <title>Sequencing 23 genomes of Wallemia ichthyophaga.</title>
        <authorList>
            <person name="Gostincar C."/>
        </authorList>
    </citation>
    <scope>NUCLEOTIDE SEQUENCE [LARGE SCALE GENOMIC DNA]</scope>
    <source>
        <strain evidence="5 6">EXF-8621</strain>
    </source>
</reference>
<dbReference type="PROSITE" id="PS50821">
    <property type="entry name" value="PAZ"/>
    <property type="match status" value="1"/>
</dbReference>
<dbReference type="CDD" id="cd02846">
    <property type="entry name" value="PAZ_argonaute_like"/>
    <property type="match status" value="1"/>
</dbReference>
<dbReference type="GO" id="GO:0003723">
    <property type="term" value="F:RNA binding"/>
    <property type="evidence" value="ECO:0007669"/>
    <property type="project" value="InterPro"/>
</dbReference>
<dbReference type="SUPFAM" id="SSF101690">
    <property type="entry name" value="PAZ domain"/>
    <property type="match status" value="1"/>
</dbReference>
<evidence type="ECO:0000313" key="6">
    <source>
        <dbReference type="Proteomes" id="UP000306954"/>
    </source>
</evidence>
<dbReference type="Gene3D" id="3.40.50.2300">
    <property type="match status" value="1"/>
</dbReference>
<dbReference type="Pfam" id="PF02171">
    <property type="entry name" value="Piwi"/>
    <property type="match status" value="1"/>
</dbReference>
<dbReference type="InterPro" id="IPR003100">
    <property type="entry name" value="PAZ_dom"/>
</dbReference>
<dbReference type="SUPFAM" id="SSF53098">
    <property type="entry name" value="Ribonuclease H-like"/>
    <property type="match status" value="1"/>
</dbReference>
<evidence type="ECO:0000259" key="4">
    <source>
        <dbReference type="PROSITE" id="PS50822"/>
    </source>
</evidence>
<evidence type="ECO:0000313" key="5">
    <source>
        <dbReference type="EMBL" id="TIB12323.1"/>
    </source>
</evidence>
<proteinExistence type="inferred from homology"/>